<evidence type="ECO:0000313" key="4">
    <source>
        <dbReference type="Proteomes" id="UP000198145"/>
    </source>
</evidence>
<evidence type="ECO:0000259" key="2">
    <source>
        <dbReference type="Pfam" id="PF06812"/>
    </source>
</evidence>
<dbReference type="PANTHER" id="PTHR37024:SF5">
    <property type="entry name" value="IMPA N-TERMINAL DOMAIN-CONTAINING PROTEIN"/>
    <property type="match status" value="1"/>
</dbReference>
<dbReference type="Proteomes" id="UP000198145">
    <property type="component" value="Unassembled WGS sequence"/>
</dbReference>
<dbReference type="PANTHER" id="PTHR37024">
    <property type="entry name" value="TYPE VI SECRETION SYSTEM DUF2094 AND IMPA-RELATED DOMAIN PROTEIN"/>
    <property type="match status" value="1"/>
</dbReference>
<feature type="domain" description="ImpA N-terminal" evidence="2">
    <location>
        <begin position="31"/>
        <end position="136"/>
    </location>
</feature>
<comment type="caution">
    <text evidence="3">The sequence shown here is derived from an EMBL/GenBank/DDBJ whole genome shotgun (WGS) entry which is preliminary data.</text>
</comment>
<dbReference type="Pfam" id="PF16989">
    <property type="entry name" value="T6SS_VasJ"/>
    <property type="match status" value="1"/>
</dbReference>
<evidence type="ECO:0000313" key="3">
    <source>
        <dbReference type="EMBL" id="OWP49785.1"/>
    </source>
</evidence>
<dbReference type="NCBIfam" id="TIGR03362">
    <property type="entry name" value="VI_chp_7"/>
    <property type="match status" value="1"/>
</dbReference>
<dbReference type="eggNOG" id="COG3515">
    <property type="taxonomic scope" value="Bacteria"/>
</dbReference>
<protein>
    <submittedName>
        <fullName evidence="3">Type VI secretion system ImpA domain-containing protein</fullName>
    </submittedName>
</protein>
<dbReference type="InterPro" id="IPR017739">
    <property type="entry name" value="T6SS-assoc_VCA0119"/>
</dbReference>
<feature type="region of interest" description="Disordered" evidence="1">
    <location>
        <begin position="203"/>
        <end position="224"/>
    </location>
</feature>
<dbReference type="EMBL" id="NJBA01000005">
    <property type="protein sequence ID" value="OWP49785.1"/>
    <property type="molecule type" value="Genomic_DNA"/>
</dbReference>
<dbReference type="RefSeq" id="WP_088418383.1">
    <property type="nucleotide sequence ID" value="NZ_NJBA01000005.1"/>
</dbReference>
<dbReference type="InterPro" id="IPR010657">
    <property type="entry name" value="ImpA_N"/>
</dbReference>
<dbReference type="Pfam" id="PF06812">
    <property type="entry name" value="ImpA_N"/>
    <property type="match status" value="1"/>
</dbReference>
<accession>A0A246F822</accession>
<gene>
    <name evidence="3" type="ORF">CEG18_15195</name>
</gene>
<evidence type="ECO:0000256" key="1">
    <source>
        <dbReference type="SAM" id="MobiDB-lite"/>
    </source>
</evidence>
<reference evidence="3 4" key="1">
    <citation type="submission" date="2017-06" db="EMBL/GenBank/DDBJ databases">
        <title>Draft genome of Pseudomonas nitroreducens DF05.</title>
        <authorList>
            <person name="Iyer R."/>
        </authorList>
    </citation>
    <scope>NUCLEOTIDE SEQUENCE [LARGE SCALE GENOMIC DNA]</scope>
    <source>
        <strain evidence="3 4">DF05</strain>
    </source>
</reference>
<organism evidence="3 4">
    <name type="scientific">Pseudomonas nitroreducens</name>
    <dbReference type="NCBI Taxonomy" id="46680"/>
    <lineage>
        <taxon>Bacteria</taxon>
        <taxon>Pseudomonadati</taxon>
        <taxon>Pseudomonadota</taxon>
        <taxon>Gammaproteobacteria</taxon>
        <taxon>Pseudomonadales</taxon>
        <taxon>Pseudomonadaceae</taxon>
        <taxon>Pseudomonas</taxon>
    </lineage>
</organism>
<name>A0A246F822_PSENT</name>
<proteinExistence type="predicted"/>
<sequence>MSLQGLISTCLEGQDAVALAKAQAAKWEAWLEPIEGAAPVGEDPGYDDDFQRMREEVNKLSAADVELVARLAEQLLKQRCKDVRIVSYYLWARTQGDGEAGFADGLELLAALLARFGGQVLPARPNSRRMALEWLASAKVLDSLSLFPEVVKAETQRTVAALAWLEATFASWPEAERPGLGGLYAALVSRLAQSGGVNALVPQNSAAHSEPAPTSAAPMPGKVQSGRDLLDSGKVLASYLRDQPLGWLAAHRLLTSLRWDTVHQLPPQDASGNTRLAPPRTEYRAQLKRLNLQQGWAELLDQAERMFAEGVNHFWLDLQWHLCQALGRLGTPYDGWAELVKGDLRMLLERLPGLEQLHWSDGTPFADETTRNWIAQQVSTGQAAQWMSSTMVAGTASDDVLALESEALAQADSDGVEAALAWLASRPDLRSGRQRWLLRLLMARVAEQHGKAELAAHLLAELDAQAQSLSDWEPELCFEVKARLLKLLRQKAQRSDADKPALARRMEGLLAALVAIDPVRAAVLCG</sequence>
<dbReference type="AlphaFoldDB" id="A0A246F822"/>